<evidence type="ECO:0000256" key="1">
    <source>
        <dbReference type="ARBA" id="ARBA00002730"/>
    </source>
</evidence>
<evidence type="ECO:0000256" key="8">
    <source>
        <dbReference type="SAM" id="MobiDB-lite"/>
    </source>
</evidence>
<gene>
    <name evidence="10" type="ORF">Egran_06201</name>
</gene>
<evidence type="ECO:0000259" key="9">
    <source>
        <dbReference type="PROSITE" id="PS50181"/>
    </source>
</evidence>
<dbReference type="Gene3D" id="1.20.1280.50">
    <property type="match status" value="1"/>
</dbReference>
<keyword evidence="7" id="KW-0853">WD repeat</keyword>
<name>A0A232LPD5_9EURO</name>
<dbReference type="Proteomes" id="UP000243515">
    <property type="component" value="Unassembled WGS sequence"/>
</dbReference>
<dbReference type="InterPro" id="IPR001810">
    <property type="entry name" value="F-box_dom"/>
</dbReference>
<dbReference type="SUPFAM" id="SSF50978">
    <property type="entry name" value="WD40 repeat-like"/>
    <property type="match status" value="1"/>
</dbReference>
<evidence type="ECO:0000256" key="6">
    <source>
        <dbReference type="ARBA" id="ARBA00032113"/>
    </source>
</evidence>
<organism evidence="10 11">
    <name type="scientific">Elaphomyces granulatus</name>
    <dbReference type="NCBI Taxonomy" id="519963"/>
    <lineage>
        <taxon>Eukaryota</taxon>
        <taxon>Fungi</taxon>
        <taxon>Dikarya</taxon>
        <taxon>Ascomycota</taxon>
        <taxon>Pezizomycotina</taxon>
        <taxon>Eurotiomycetes</taxon>
        <taxon>Eurotiomycetidae</taxon>
        <taxon>Eurotiales</taxon>
        <taxon>Elaphomycetaceae</taxon>
        <taxon>Elaphomyces</taxon>
    </lineage>
</organism>
<evidence type="ECO:0000256" key="2">
    <source>
        <dbReference type="ARBA" id="ARBA00007968"/>
    </source>
</evidence>
<protein>
    <recommendedName>
        <fullName evidence="4">Probable E3 ubiquitin ligase complex SCF subunit sconB</fullName>
    </recommendedName>
    <alternativeName>
        <fullName evidence="6">Sulfur controller B</fullName>
    </alternativeName>
    <alternativeName>
        <fullName evidence="5">Sulfur metabolite repression control protein B</fullName>
    </alternativeName>
</protein>
<sequence>MSKRCRNDEIKNWPSSKRLRVGEPARHGGDRLSTLSDEIILHIFSFLPIPSLIVCQRLSRRFHDLAGDSELWKRLYYSRWVLPRTHRLPLSKRSTVCSNAFSYSPRVSKWLGHGHLAQEGQATNWKKKYRLRHNWSRGICRVSEIEVAEPPQPSMLVTLYAGIVLTVDGENGLRGWSAKNPKLCLARVSFSSGAVPTALSSSSGRCPGIIPIVVGFEDGQYKIYDLDVSTSHFTLRCSHTASADGAITAVASSPPYLLILTNHKVLSLYELPAPGMNANSDSSTSLPRFLASFEANNIFSPLCLSIRVSTAEIVASIAYSFCRIGGGWSLGIQELHLSQDGEHLGSRLATTVDCQYGKHHDQMQLGSVRTKNMAKRTNTTDDRCATMLAAPLIQHHEPPTSLSYSHPYLLTSHGDNTLTMYAVVSTSDQLVIKGARRLWGHTSSVVNVQVSDRGKAVSMSSCGGELRIWELETMLSCPPSSTRALKSEHSIQVSPETQRRKSDERRSLADALVRCRRSKPEGDGGKKARMRGLIGFDEEQVVVLHEKGAGIQLLEYYDFT</sequence>
<comment type="subunit">
    <text evidence="3">Component of the SCF(sconB) E3 ubiquitin ligase complex.</text>
</comment>
<dbReference type="Pfam" id="PF25499">
    <property type="entry name" value="Beta-prop_pof12"/>
    <property type="match status" value="1"/>
</dbReference>
<evidence type="ECO:0000256" key="3">
    <source>
        <dbReference type="ARBA" id="ARBA00011725"/>
    </source>
</evidence>
<comment type="similarity">
    <text evidence="2">Belongs to the WD repeat MET30/SCONB/SCON-2 family.</text>
</comment>
<dbReference type="PROSITE" id="PS50082">
    <property type="entry name" value="WD_REPEATS_2"/>
    <property type="match status" value="1"/>
</dbReference>
<dbReference type="OrthoDB" id="3219396at2759"/>
<dbReference type="SUPFAM" id="SSF81383">
    <property type="entry name" value="F-box domain"/>
    <property type="match status" value="1"/>
</dbReference>
<dbReference type="InterPro" id="IPR001680">
    <property type="entry name" value="WD40_rpt"/>
</dbReference>
<accession>A0A232LPD5</accession>
<evidence type="ECO:0000256" key="5">
    <source>
        <dbReference type="ARBA" id="ARBA00030034"/>
    </source>
</evidence>
<dbReference type="InterPro" id="IPR036047">
    <property type="entry name" value="F-box-like_dom_sf"/>
</dbReference>
<evidence type="ECO:0000313" key="10">
    <source>
        <dbReference type="EMBL" id="OXV06030.1"/>
    </source>
</evidence>
<feature type="domain" description="F-box" evidence="9">
    <location>
        <begin position="29"/>
        <end position="75"/>
    </location>
</feature>
<evidence type="ECO:0000256" key="4">
    <source>
        <dbReference type="ARBA" id="ARBA00015819"/>
    </source>
</evidence>
<feature type="compositionally biased region" description="Basic and acidic residues" evidence="8">
    <location>
        <begin position="497"/>
        <end position="506"/>
    </location>
</feature>
<keyword evidence="11" id="KW-1185">Reference proteome</keyword>
<dbReference type="InterPro" id="IPR015943">
    <property type="entry name" value="WD40/YVTN_repeat-like_dom_sf"/>
</dbReference>
<dbReference type="InterPro" id="IPR036322">
    <property type="entry name" value="WD40_repeat_dom_sf"/>
</dbReference>
<comment type="function">
    <text evidence="1">Component of the SCF(sconB) E3 ubiquitin ligase complex involved in the regulation of sulfur metabolite repression, probably by mediating the inactivation or degradation of the metR transcription factor.</text>
</comment>
<dbReference type="AlphaFoldDB" id="A0A232LPD5"/>
<dbReference type="EMBL" id="NPHW01006194">
    <property type="protein sequence ID" value="OXV06030.1"/>
    <property type="molecule type" value="Genomic_DNA"/>
</dbReference>
<evidence type="ECO:0000256" key="7">
    <source>
        <dbReference type="PROSITE-ProRule" id="PRU00221"/>
    </source>
</evidence>
<feature type="region of interest" description="Disordered" evidence="8">
    <location>
        <begin position="481"/>
        <end position="506"/>
    </location>
</feature>
<dbReference type="PROSITE" id="PS50181">
    <property type="entry name" value="FBOX"/>
    <property type="match status" value="1"/>
</dbReference>
<dbReference type="Pfam" id="PF12937">
    <property type="entry name" value="F-box-like"/>
    <property type="match status" value="1"/>
</dbReference>
<dbReference type="Gene3D" id="2.130.10.10">
    <property type="entry name" value="YVTN repeat-like/Quinoprotein amine dehydrogenase"/>
    <property type="match status" value="1"/>
</dbReference>
<evidence type="ECO:0000313" key="11">
    <source>
        <dbReference type="Proteomes" id="UP000243515"/>
    </source>
</evidence>
<comment type="caution">
    <text evidence="10">The sequence shown here is derived from an EMBL/GenBank/DDBJ whole genome shotgun (WGS) entry which is preliminary data.</text>
</comment>
<feature type="repeat" description="WD" evidence="7">
    <location>
        <begin position="438"/>
        <end position="473"/>
    </location>
</feature>
<dbReference type="SMART" id="SM00256">
    <property type="entry name" value="FBOX"/>
    <property type="match status" value="1"/>
</dbReference>
<feature type="compositionally biased region" description="Polar residues" evidence="8">
    <location>
        <begin position="481"/>
        <end position="496"/>
    </location>
</feature>
<proteinExistence type="inferred from homology"/>
<reference evidence="10 11" key="1">
    <citation type="journal article" date="2015" name="Environ. Microbiol.">
        <title>Metagenome sequence of Elaphomyces granulatus from sporocarp tissue reveals Ascomycota ectomycorrhizal fingerprints of genome expansion and a Proteobacteria-rich microbiome.</title>
        <authorList>
            <person name="Quandt C.A."/>
            <person name="Kohler A."/>
            <person name="Hesse C.N."/>
            <person name="Sharpton T.J."/>
            <person name="Martin F."/>
            <person name="Spatafora J.W."/>
        </authorList>
    </citation>
    <scope>NUCLEOTIDE SEQUENCE [LARGE SCALE GENOMIC DNA]</scope>
    <source>
        <strain evidence="10 11">OSC145934</strain>
    </source>
</reference>